<organism evidence="2 3">
    <name type="scientific">Xylaria multiplex</name>
    <dbReference type="NCBI Taxonomy" id="323545"/>
    <lineage>
        <taxon>Eukaryota</taxon>
        <taxon>Fungi</taxon>
        <taxon>Dikarya</taxon>
        <taxon>Ascomycota</taxon>
        <taxon>Pezizomycotina</taxon>
        <taxon>Sordariomycetes</taxon>
        <taxon>Xylariomycetidae</taxon>
        <taxon>Xylariales</taxon>
        <taxon>Xylariaceae</taxon>
        <taxon>Xylaria</taxon>
    </lineage>
</organism>
<feature type="domain" description="Heterokaryon incompatibility" evidence="1">
    <location>
        <begin position="66"/>
        <end position="160"/>
    </location>
</feature>
<dbReference type="InParanoid" id="A0A7C8IZ42"/>
<dbReference type="InterPro" id="IPR010730">
    <property type="entry name" value="HET"/>
</dbReference>
<keyword evidence="3" id="KW-1185">Reference proteome</keyword>
<gene>
    <name evidence="2" type="ORF">GQX73_g3683</name>
</gene>
<name>A0A7C8IZ42_9PEZI</name>
<dbReference type="PANTHER" id="PTHR33112:SF12">
    <property type="entry name" value="HETEROKARYON INCOMPATIBILITY DOMAIN-CONTAINING PROTEIN"/>
    <property type="match status" value="1"/>
</dbReference>
<protein>
    <recommendedName>
        <fullName evidence="1">Heterokaryon incompatibility domain-containing protein</fullName>
    </recommendedName>
</protein>
<evidence type="ECO:0000259" key="1">
    <source>
        <dbReference type="Pfam" id="PF06985"/>
    </source>
</evidence>
<evidence type="ECO:0000313" key="3">
    <source>
        <dbReference type="Proteomes" id="UP000481858"/>
    </source>
</evidence>
<accession>A0A7C8IZ42</accession>
<proteinExistence type="predicted"/>
<dbReference type="OrthoDB" id="2975793at2759"/>
<dbReference type="EMBL" id="WUBL01000030">
    <property type="protein sequence ID" value="KAF2969882.1"/>
    <property type="molecule type" value="Genomic_DNA"/>
</dbReference>
<dbReference type="Pfam" id="PF06985">
    <property type="entry name" value="HET"/>
    <property type="match status" value="1"/>
</dbReference>
<sequence length="175" mass="20129">MPYYIYARAVAPQIDTKLVREWLSRCRAEHCKCYETGFIAPTALENIRLIDVHKRQVVERDIGTKYIALSYVWGFHTKGLLTLSTVKKYAREGSLTQEDVPRTIRDAMLLVADLGERYLWVDSLCIIQDDLLDKRRYLPMMGEIYDAAVVVIVAAVKTHTVDYRGEEATKENSPE</sequence>
<comment type="caution">
    <text evidence="2">The sequence shown here is derived from an EMBL/GenBank/DDBJ whole genome shotgun (WGS) entry which is preliminary data.</text>
</comment>
<evidence type="ECO:0000313" key="2">
    <source>
        <dbReference type="EMBL" id="KAF2969882.1"/>
    </source>
</evidence>
<dbReference type="Proteomes" id="UP000481858">
    <property type="component" value="Unassembled WGS sequence"/>
</dbReference>
<dbReference type="PANTHER" id="PTHR33112">
    <property type="entry name" value="DOMAIN PROTEIN, PUTATIVE-RELATED"/>
    <property type="match status" value="1"/>
</dbReference>
<dbReference type="AlphaFoldDB" id="A0A7C8IZ42"/>
<reference evidence="2 3" key="1">
    <citation type="submission" date="2019-12" db="EMBL/GenBank/DDBJ databases">
        <title>Draft genome sequence of the ascomycete Xylaria multiplex DSM 110363.</title>
        <authorList>
            <person name="Buettner E."/>
            <person name="Kellner H."/>
        </authorList>
    </citation>
    <scope>NUCLEOTIDE SEQUENCE [LARGE SCALE GENOMIC DNA]</scope>
    <source>
        <strain evidence="2 3">DSM 110363</strain>
    </source>
</reference>